<dbReference type="RefSeq" id="WP_336927533.1">
    <property type="nucleotide sequence ID" value="NZ_JBANRO010000015.1"/>
</dbReference>
<dbReference type="PRINTS" id="PR00508">
    <property type="entry name" value="S21N4MTFRASE"/>
</dbReference>
<evidence type="ECO:0000256" key="2">
    <source>
        <dbReference type="ARBA" id="ARBA00022679"/>
    </source>
</evidence>
<dbReference type="EMBL" id="JBHRST010000006">
    <property type="protein sequence ID" value="MFC3097085.1"/>
    <property type="molecule type" value="Genomic_DNA"/>
</dbReference>
<comment type="catalytic activity">
    <reaction evidence="3">
        <text>a 2'-deoxyadenosine in DNA + S-adenosyl-L-methionine = an N(6)-methyl-2'-deoxyadenosine in DNA + S-adenosyl-L-homocysteine + H(+)</text>
        <dbReference type="Rhea" id="RHEA:15197"/>
        <dbReference type="Rhea" id="RHEA-COMP:12418"/>
        <dbReference type="Rhea" id="RHEA-COMP:12419"/>
        <dbReference type="ChEBI" id="CHEBI:15378"/>
        <dbReference type="ChEBI" id="CHEBI:57856"/>
        <dbReference type="ChEBI" id="CHEBI:59789"/>
        <dbReference type="ChEBI" id="CHEBI:90615"/>
        <dbReference type="ChEBI" id="CHEBI:90616"/>
        <dbReference type="EC" id="2.1.1.72"/>
    </reaction>
</comment>
<dbReference type="PANTHER" id="PTHR33375:SF1">
    <property type="entry name" value="CHROMOSOME-PARTITIONING PROTEIN PARB-RELATED"/>
    <property type="match status" value="1"/>
</dbReference>
<evidence type="ECO:0000256" key="5">
    <source>
        <dbReference type="SAM" id="MobiDB-lite"/>
    </source>
</evidence>
<evidence type="ECO:0000313" key="8">
    <source>
        <dbReference type="Proteomes" id="UP001595456"/>
    </source>
</evidence>
<dbReference type="PIRSF" id="PIRSF036758">
    <property type="entry name" value="Aden_M_ParB"/>
    <property type="match status" value="1"/>
</dbReference>
<keyword evidence="1" id="KW-0489">Methyltransferase</keyword>
<dbReference type="InterPro" id="IPR002941">
    <property type="entry name" value="DNA_methylase_N4/N6"/>
</dbReference>
<dbReference type="InterPro" id="IPR003115">
    <property type="entry name" value="ParB_N"/>
</dbReference>
<dbReference type="InterPro" id="IPR036086">
    <property type="entry name" value="ParB/Sulfiredoxin_sf"/>
</dbReference>
<dbReference type="Gene3D" id="3.90.1530.10">
    <property type="entry name" value="Conserved hypothetical protein from pyrococcus furiosus pfu- 392566-001, ParB domain"/>
    <property type="match status" value="1"/>
</dbReference>
<dbReference type="InterPro" id="IPR001091">
    <property type="entry name" value="RM_Methyltransferase"/>
</dbReference>
<dbReference type="SUPFAM" id="SSF110849">
    <property type="entry name" value="ParB/Sulfiredoxin"/>
    <property type="match status" value="1"/>
</dbReference>
<feature type="domain" description="ParB-like N-terminal" evidence="6">
    <location>
        <begin position="21"/>
        <end position="106"/>
    </location>
</feature>
<evidence type="ECO:0000259" key="6">
    <source>
        <dbReference type="SMART" id="SM00470"/>
    </source>
</evidence>
<evidence type="ECO:0000256" key="3">
    <source>
        <dbReference type="ARBA" id="ARBA00047942"/>
    </source>
</evidence>
<organism evidence="7 8">
    <name type="scientific">Alteraurantiacibacter palmitatis</name>
    <dbReference type="NCBI Taxonomy" id="2054628"/>
    <lineage>
        <taxon>Bacteria</taxon>
        <taxon>Pseudomonadati</taxon>
        <taxon>Pseudomonadota</taxon>
        <taxon>Alphaproteobacteria</taxon>
        <taxon>Sphingomonadales</taxon>
        <taxon>Erythrobacteraceae</taxon>
        <taxon>Alteraurantiacibacter</taxon>
    </lineage>
</organism>
<evidence type="ECO:0000256" key="1">
    <source>
        <dbReference type="ARBA" id="ARBA00022603"/>
    </source>
</evidence>
<dbReference type="InterPro" id="IPR015840">
    <property type="entry name" value="DNA_MeTrfase_ParB"/>
</dbReference>
<dbReference type="Proteomes" id="UP001595456">
    <property type="component" value="Unassembled WGS sequence"/>
</dbReference>
<keyword evidence="8" id="KW-1185">Reference proteome</keyword>
<dbReference type="InterPro" id="IPR050336">
    <property type="entry name" value="Chromosome_partition/occlusion"/>
</dbReference>
<evidence type="ECO:0000313" key="7">
    <source>
        <dbReference type="EMBL" id="MFC3097085.1"/>
    </source>
</evidence>
<dbReference type="CDD" id="cd16403">
    <property type="entry name" value="ParB_N_like_MT"/>
    <property type="match status" value="1"/>
</dbReference>
<comment type="similarity">
    <text evidence="4">Belongs to the N(4)/N(6)-methyltransferase family.</text>
</comment>
<reference evidence="8" key="1">
    <citation type="journal article" date="2019" name="Int. J. Syst. Evol. Microbiol.">
        <title>The Global Catalogue of Microorganisms (GCM) 10K type strain sequencing project: providing services to taxonomists for standard genome sequencing and annotation.</title>
        <authorList>
            <consortium name="The Broad Institute Genomics Platform"/>
            <consortium name="The Broad Institute Genome Sequencing Center for Infectious Disease"/>
            <person name="Wu L."/>
            <person name="Ma J."/>
        </authorList>
    </citation>
    <scope>NUCLEOTIDE SEQUENCE [LARGE SCALE GENOMIC DNA]</scope>
    <source>
        <strain evidence="8">KCTC 52607</strain>
    </source>
</reference>
<feature type="region of interest" description="Disordered" evidence="5">
    <location>
        <begin position="420"/>
        <end position="442"/>
    </location>
</feature>
<evidence type="ECO:0000256" key="4">
    <source>
        <dbReference type="RuleBase" id="RU362026"/>
    </source>
</evidence>
<dbReference type="Pfam" id="PF01555">
    <property type="entry name" value="N6_N4_Mtase"/>
    <property type="match status" value="1"/>
</dbReference>
<gene>
    <name evidence="7" type="ORF">ACFODU_04650</name>
</gene>
<accession>A0ABV7E2Z7</accession>
<dbReference type="PANTHER" id="PTHR33375">
    <property type="entry name" value="CHROMOSOME-PARTITIONING PROTEIN PARB-RELATED"/>
    <property type="match status" value="1"/>
</dbReference>
<dbReference type="SUPFAM" id="SSF53335">
    <property type="entry name" value="S-adenosyl-L-methionine-dependent methyltransferases"/>
    <property type="match status" value="1"/>
</dbReference>
<comment type="caution">
    <text evidence="7">The sequence shown here is derived from an EMBL/GenBank/DDBJ whole genome shotgun (WGS) entry which is preliminary data.</text>
</comment>
<proteinExistence type="inferred from homology"/>
<dbReference type="SMART" id="SM00470">
    <property type="entry name" value="ParB"/>
    <property type="match status" value="1"/>
</dbReference>
<protein>
    <recommendedName>
        <fullName evidence="4">Methyltransferase</fullName>
        <ecNumber evidence="4">2.1.1.-</ecNumber>
    </recommendedName>
</protein>
<dbReference type="Pfam" id="PF02195">
    <property type="entry name" value="ParB_N"/>
    <property type="match status" value="1"/>
</dbReference>
<dbReference type="InterPro" id="IPR029063">
    <property type="entry name" value="SAM-dependent_MTases_sf"/>
</dbReference>
<dbReference type="Gene3D" id="3.40.50.150">
    <property type="entry name" value="Vaccinia Virus protein VP39"/>
    <property type="match status" value="1"/>
</dbReference>
<sequence>MAANPSTETIMAPDWPAQNSEFWPIEKITPYARNSRTHSDEQVAQIAASIREWGWTNPVLVDEDGGLIAGHGRLLAARKLGLTQIPTMVAKGWSEAQKKAYVIADNKLALNAGWDLELLAVELGDLQGFDFDLMLTGFSDDELSKLLAEKTEGLTDPDEIPNAPEIPVSSPGDVWLLGKHRLVCGDSTDADTVAKALNGITPHLMVTDPPYGVEYDPAWREKAGVAASGSAKGKVLNDDKADWREAWALFPGDVAYVWHAGLFAGVVGDSLAVSGFQLRSQIIWDKGQLVLSRGDYHWEHEPCWYAVKKGAKGHWAGDRKQTTVWHIAKPKKNETGHGTQKPVECMKRPIENNSSPGQAVYEPFSGSGTTIIAGEMTGRSVHAIELNPAYVDVTIKRWQDFTGAAATLEGDGRTFDEIAAGLPQELNDEARNETKTNPSEAD</sequence>
<keyword evidence="2" id="KW-0808">Transferase</keyword>
<name>A0ABV7E2Z7_9SPHN</name>
<dbReference type="EC" id="2.1.1.-" evidence="4"/>